<reference evidence="1" key="2">
    <citation type="submission" date="2025-09" db="UniProtKB">
        <authorList>
            <consortium name="EnsemblPlants"/>
        </authorList>
    </citation>
    <scope>IDENTIFICATION</scope>
</reference>
<accession>A0ACD5W1G7</accession>
<keyword evidence="2" id="KW-1185">Reference proteome</keyword>
<dbReference type="EnsemblPlants" id="AVESA.00010b.r2.3DG0549020.1">
    <property type="protein sequence ID" value="AVESA.00010b.r2.3DG0549020.1.CDS.1"/>
    <property type="gene ID" value="AVESA.00010b.r2.3DG0549020"/>
</dbReference>
<sequence length="1259" mass="141871">MFMGALFNILGDNIVDTYMSFDNGKDAWDALDAKFGVSDAGTELYIMEQFYDYKMTDDRPIVDQAHEIQSLAKELEQFKCNLPDKFVAGGIIAKLPPSWRNFATSLKHKRQEFSVSDLIGSLHVEEKARAKDTRPRGFDGSSSAHVVQKNNFQSHKFKNKNRSDGKEKFDGKNKAAQTTNFKKKTEYKKKGSCHVCGDPNHWAPSCPNRFDKRSHGNSGKSANVVLGDIEMKDAGYGIFPTVLSVCNSPDWWIDTGANIHVCADISMFSSYQVERAGSVLMGNGSRASVQGVGMVDLKFTSGKIVQLKNVQHVPSINKNLVSGSLLCRDGFKLVFESNKVVISKCGQFVGKGYECGGLFRLSLSDLCTQVINHVCNDSESNIWHSRLCHINFGCMTRLADMNLMPKFTTVKSSKCQVCVQAKQPRKSHKTAEVRDLAPLELIHSDLCEMNGELTKGGKRYFMTLIDDSTQYCYVYLLKSKDEAFNHFKIYKAESENQLDRKIKRLRSDRGGEYFSNEFDSFCAEHGIIHERTPPYSPQSNGVAERKNRTLTDLVNVMLDTSGLSKEWWGEAIKTACHVLNRVPKKNKTITPFEEWERKMLKLSYLRTWGCLAKVNVPIPKKRKLGPKTVDCVFLGYAFHSIGYRFLIVKSQVSDMHVGTIMESNDATFFEDIFPMKDSSSSSNQEMPSLSSQELITIPEPTILIEHPDNPVEDNSEAPTRSKRQRTAKSFGDDFIVYLVDDTPTSILEAYASQDADYWKEAVRSEMDSIIANGTWEITDRPYGCKPVGCKWVFKKKLRPDGTIEKYKARLVAKGYTQKEGEDFFDTYSPVARLTTIRVLLSLAASHDLLVHQMDVKTAFLNGELDEEIYMDQPDGFVIDGQQGKVCKLLKSLYGLKQAPKQWHEKFERTLTDEGFIVNEADKCVYYRHGGGEGAILCLYVDDILIFGTNINVINEVKDFLSRCFEMKDLGVADVILNIKLLKDDDGGITLLQSHYVEKILSRFGYSECRSSPTPYDPSVLVRKNQGDPKDAKDQLRYSQIIGSLMYLASAMRPDISFAVSKLSRFVSNPGDVHWQALERVLRYLKGTASYGIHYSGYPRVLEGYSDSNWISDADETKATSGYVFTLGGGAVSWKSCKQTILTRSTMEAELTALDTATVEAEWLRELLMNLPVVEKPIPAILMNCDNQTVIIKINSSKDNMKSSRHVKRRLKSVRKMRNFGVIALDYIQTSKNLADPFTKGLSRNVIDNASREMGLRPTF</sequence>
<proteinExistence type="predicted"/>
<organism evidence="1 2">
    <name type="scientific">Avena sativa</name>
    <name type="common">Oat</name>
    <dbReference type="NCBI Taxonomy" id="4498"/>
    <lineage>
        <taxon>Eukaryota</taxon>
        <taxon>Viridiplantae</taxon>
        <taxon>Streptophyta</taxon>
        <taxon>Embryophyta</taxon>
        <taxon>Tracheophyta</taxon>
        <taxon>Spermatophyta</taxon>
        <taxon>Magnoliopsida</taxon>
        <taxon>Liliopsida</taxon>
        <taxon>Poales</taxon>
        <taxon>Poaceae</taxon>
        <taxon>BOP clade</taxon>
        <taxon>Pooideae</taxon>
        <taxon>Poodae</taxon>
        <taxon>Poeae</taxon>
        <taxon>Poeae Chloroplast Group 1 (Aveneae type)</taxon>
        <taxon>Aveninae</taxon>
        <taxon>Avena</taxon>
    </lineage>
</organism>
<protein>
    <submittedName>
        <fullName evidence="1">Uncharacterized protein</fullName>
    </submittedName>
</protein>
<name>A0ACD5W1G7_AVESA</name>
<reference evidence="1" key="1">
    <citation type="submission" date="2021-05" db="EMBL/GenBank/DDBJ databases">
        <authorList>
            <person name="Scholz U."/>
            <person name="Mascher M."/>
            <person name="Fiebig A."/>
        </authorList>
    </citation>
    <scope>NUCLEOTIDE SEQUENCE [LARGE SCALE GENOMIC DNA]</scope>
</reference>
<evidence type="ECO:0000313" key="2">
    <source>
        <dbReference type="Proteomes" id="UP001732700"/>
    </source>
</evidence>
<dbReference type="Proteomes" id="UP001732700">
    <property type="component" value="Chromosome 3D"/>
</dbReference>
<evidence type="ECO:0000313" key="1">
    <source>
        <dbReference type="EnsemblPlants" id="AVESA.00010b.r2.3DG0549020.1.CDS.1"/>
    </source>
</evidence>